<name>A0A318JSI5_9NOCA</name>
<keyword evidence="3" id="KW-1185">Reference proteome</keyword>
<feature type="transmembrane region" description="Helical" evidence="1">
    <location>
        <begin position="58"/>
        <end position="79"/>
    </location>
</feature>
<accession>A0A318JSI5</accession>
<dbReference type="EMBL" id="QJKF01000027">
    <property type="protein sequence ID" value="PXX53408.1"/>
    <property type="molecule type" value="Genomic_DNA"/>
</dbReference>
<keyword evidence="1" id="KW-1133">Transmembrane helix</keyword>
<proteinExistence type="predicted"/>
<protein>
    <submittedName>
        <fullName evidence="2">Uncharacterized protein</fullName>
    </submittedName>
</protein>
<evidence type="ECO:0000313" key="2">
    <source>
        <dbReference type="EMBL" id="PXX53408.1"/>
    </source>
</evidence>
<organism evidence="2 3">
    <name type="scientific">Nocardia tenerifensis</name>
    <dbReference type="NCBI Taxonomy" id="228006"/>
    <lineage>
        <taxon>Bacteria</taxon>
        <taxon>Bacillati</taxon>
        <taxon>Actinomycetota</taxon>
        <taxon>Actinomycetes</taxon>
        <taxon>Mycobacteriales</taxon>
        <taxon>Nocardiaceae</taxon>
        <taxon>Nocardia</taxon>
    </lineage>
</organism>
<comment type="caution">
    <text evidence="2">The sequence shown here is derived from an EMBL/GenBank/DDBJ whole genome shotgun (WGS) entry which is preliminary data.</text>
</comment>
<reference evidence="2 3" key="1">
    <citation type="submission" date="2018-05" db="EMBL/GenBank/DDBJ databases">
        <title>Genomic Encyclopedia of Type Strains, Phase IV (KMG-IV): sequencing the most valuable type-strain genomes for metagenomic binning, comparative biology and taxonomic classification.</title>
        <authorList>
            <person name="Goeker M."/>
        </authorList>
    </citation>
    <scope>NUCLEOTIDE SEQUENCE [LARGE SCALE GENOMIC DNA]</scope>
    <source>
        <strain evidence="2 3">DSM 44704</strain>
    </source>
</reference>
<keyword evidence="1" id="KW-0812">Transmembrane</keyword>
<sequence length="111" mass="11321">MTLIAFGALVFGTVVGCITYRTLVRTADKAAITDLTAVIGAIGGGTATTLYDSAGRAFAWYSIGLALGMTAFFLVFLAMNGKTETANVMSGNHIVAASTSPPVRSGGGPRE</sequence>
<dbReference type="Proteomes" id="UP000247569">
    <property type="component" value="Unassembled WGS sequence"/>
</dbReference>
<dbReference type="OrthoDB" id="4332675at2"/>
<gene>
    <name evidence="2" type="ORF">DFR70_12719</name>
</gene>
<dbReference type="RefSeq" id="WP_040743156.1">
    <property type="nucleotide sequence ID" value="NZ_QJKF01000027.1"/>
</dbReference>
<evidence type="ECO:0000313" key="3">
    <source>
        <dbReference type="Proteomes" id="UP000247569"/>
    </source>
</evidence>
<keyword evidence="1" id="KW-0472">Membrane</keyword>
<dbReference type="AlphaFoldDB" id="A0A318JSI5"/>
<evidence type="ECO:0000256" key="1">
    <source>
        <dbReference type="SAM" id="Phobius"/>
    </source>
</evidence>